<dbReference type="EMBL" id="DF838311">
    <property type="protein sequence ID" value="GAT42825.1"/>
    <property type="molecule type" value="Genomic_DNA"/>
</dbReference>
<accession>A0ABQ0KW93</accession>
<keyword evidence="2" id="KW-1185">Reference proteome</keyword>
<proteinExistence type="predicted"/>
<organism evidence="1 2">
    <name type="scientific">Mycena chlorophos</name>
    <name type="common">Agaric fungus</name>
    <name type="synonym">Agaricus chlorophos</name>
    <dbReference type="NCBI Taxonomy" id="658473"/>
    <lineage>
        <taxon>Eukaryota</taxon>
        <taxon>Fungi</taxon>
        <taxon>Dikarya</taxon>
        <taxon>Basidiomycota</taxon>
        <taxon>Agaricomycotina</taxon>
        <taxon>Agaricomycetes</taxon>
        <taxon>Agaricomycetidae</taxon>
        <taxon>Agaricales</taxon>
        <taxon>Marasmiineae</taxon>
        <taxon>Mycenaceae</taxon>
        <taxon>Mycena</taxon>
    </lineage>
</organism>
<evidence type="ECO:0000313" key="2">
    <source>
        <dbReference type="Proteomes" id="UP000815677"/>
    </source>
</evidence>
<feature type="non-terminal residue" evidence="1">
    <location>
        <position position="1"/>
    </location>
</feature>
<gene>
    <name evidence="1" type="ORF">MCHLO_00524</name>
</gene>
<evidence type="ECO:0000313" key="1">
    <source>
        <dbReference type="EMBL" id="GAT42825.1"/>
    </source>
</evidence>
<sequence>MMSLSICINVNTVLFTTTTIGLPLVLPAHSRRPPRLGFDASLFAVFNPPSLHCFLGVIASQPVLRNDPLLRLFSISRSAPPKCGFSRLFFARILPLRPRKAPGPVAFELAPRGRIESALNPRISSLSARVLLAPATHSFAVSRSTPTNCGVHGIFFARVDGFVLAARARVDMPTRVDLYPPLPSAFSSFPVPLRRPIALVGVSATGPRCACFKRCPKDSAPRRAPFWDREICGAAARCRCRRCVGHTACLNASILTCRRSFQGFCPAASGVVPGPHRYVDG</sequence>
<feature type="non-terminal residue" evidence="1">
    <location>
        <position position="281"/>
    </location>
</feature>
<protein>
    <submittedName>
        <fullName evidence="1">Uncharacterized protein</fullName>
    </submittedName>
</protein>
<reference evidence="1" key="1">
    <citation type="submission" date="2014-09" db="EMBL/GenBank/DDBJ databases">
        <title>Genome sequence of the luminous mushroom Mycena chlorophos for searching fungal bioluminescence genes.</title>
        <authorList>
            <person name="Tanaka Y."/>
            <person name="Kasuga D."/>
            <person name="Oba Y."/>
            <person name="Hase S."/>
            <person name="Sato K."/>
            <person name="Oba Y."/>
            <person name="Sakakibara Y."/>
        </authorList>
    </citation>
    <scope>NUCLEOTIDE SEQUENCE</scope>
</reference>
<dbReference type="Proteomes" id="UP000815677">
    <property type="component" value="Unassembled WGS sequence"/>
</dbReference>
<name>A0ABQ0KW93_MYCCL</name>